<accession>A0A829R5L2</accession>
<dbReference type="GO" id="GO:0005829">
    <property type="term" value="C:cytosol"/>
    <property type="evidence" value="ECO:0007669"/>
    <property type="project" value="TreeGrafter"/>
</dbReference>
<comment type="similarity">
    <text evidence="3">Belongs to the MoaB/Mog family.</text>
</comment>
<feature type="domain" description="MoaB/Mog" evidence="6">
    <location>
        <begin position="5"/>
        <end position="150"/>
    </location>
</feature>
<evidence type="ECO:0000256" key="3">
    <source>
        <dbReference type="ARBA" id="ARBA00006112"/>
    </source>
</evidence>
<comment type="caution">
    <text evidence="7">The sequence shown here is derived from an EMBL/GenBank/DDBJ whole genome shotgun (WGS) entry which is preliminary data.</text>
</comment>
<dbReference type="FunFam" id="3.40.980.10:FF:000006">
    <property type="entry name" value="Molybdenum cofactor biosynthesis protein B"/>
    <property type="match status" value="1"/>
</dbReference>
<dbReference type="GO" id="GO:0006777">
    <property type="term" value="P:Mo-molybdopterin cofactor biosynthetic process"/>
    <property type="evidence" value="ECO:0007669"/>
    <property type="project" value="UniProtKB-KW"/>
</dbReference>
<keyword evidence="5" id="KW-0501">Molybdenum cofactor biosynthesis</keyword>
<dbReference type="Proteomes" id="UP000019251">
    <property type="component" value="Unassembled WGS sequence"/>
</dbReference>
<comment type="pathway">
    <text evidence="2">Cofactor biosynthesis; molybdopterin biosynthesis.</text>
</comment>
<protein>
    <recommendedName>
        <fullName evidence="4">Molybdenum cofactor biosynthesis protein B</fullName>
    </recommendedName>
</protein>
<gene>
    <name evidence="7" type="ORF">LMUR_07949</name>
</gene>
<dbReference type="PANTHER" id="PTHR43232:SF2">
    <property type="entry name" value="MOLYBDENUM COFACTOR BIOSYNTHESIS PROTEIN B"/>
    <property type="match status" value="1"/>
</dbReference>
<dbReference type="SUPFAM" id="SSF53218">
    <property type="entry name" value="Molybdenum cofactor biosynthesis proteins"/>
    <property type="match status" value="1"/>
</dbReference>
<dbReference type="AlphaFoldDB" id="A0A829R5L2"/>
<evidence type="ECO:0000313" key="7">
    <source>
        <dbReference type="EMBL" id="EUJ27978.1"/>
    </source>
</evidence>
<dbReference type="SMART" id="SM00852">
    <property type="entry name" value="MoCF_biosynth"/>
    <property type="match status" value="1"/>
</dbReference>
<evidence type="ECO:0000313" key="8">
    <source>
        <dbReference type="Proteomes" id="UP000019251"/>
    </source>
</evidence>
<dbReference type="CDD" id="cd00886">
    <property type="entry name" value="MogA_MoaB"/>
    <property type="match status" value="1"/>
</dbReference>
<dbReference type="Gene3D" id="3.40.980.10">
    <property type="entry name" value="MoaB/Mog-like domain"/>
    <property type="match status" value="1"/>
</dbReference>
<evidence type="ECO:0000256" key="5">
    <source>
        <dbReference type="ARBA" id="ARBA00023150"/>
    </source>
</evidence>
<dbReference type="EMBL" id="AODG01000010">
    <property type="protein sequence ID" value="EUJ27978.1"/>
    <property type="molecule type" value="Genomic_DNA"/>
</dbReference>
<evidence type="ECO:0000259" key="6">
    <source>
        <dbReference type="SMART" id="SM00852"/>
    </source>
</evidence>
<proteinExistence type="inferred from homology"/>
<dbReference type="InterPro" id="IPR001453">
    <property type="entry name" value="MoaB/Mog_dom"/>
</dbReference>
<dbReference type="InterPro" id="IPR036425">
    <property type="entry name" value="MoaB/Mog-like_dom_sf"/>
</dbReference>
<dbReference type="Pfam" id="PF00994">
    <property type="entry name" value="MoCF_biosynth"/>
    <property type="match status" value="1"/>
</dbReference>
<reference evidence="7 8" key="1">
    <citation type="submission" date="2012-12" db="EMBL/GenBank/DDBJ databases">
        <title>Novel taxa of Listeriaceae from agricultural environments in the United States.</title>
        <authorList>
            <person name="den Bakker H.C."/>
            <person name="Allred A."/>
            <person name="Warchocki S."/>
            <person name="Wright E.M."/>
            <person name="Burrell A."/>
            <person name="Nightingale K.K."/>
            <person name="Kephart D."/>
            <person name="Wiedmann M."/>
        </authorList>
    </citation>
    <scope>NUCLEOTIDE SEQUENCE [LARGE SCALE GENOMIC DNA]</scope>
    <source>
        <strain evidence="7 8">FSL F6-1183</strain>
    </source>
</reference>
<dbReference type="PANTHER" id="PTHR43232">
    <property type="entry name" value="MOLYBDENUM COFACTOR BIOSYNTHESIS PROTEIN B"/>
    <property type="match status" value="1"/>
</dbReference>
<evidence type="ECO:0000256" key="1">
    <source>
        <dbReference type="ARBA" id="ARBA00003487"/>
    </source>
</evidence>
<evidence type="ECO:0000256" key="2">
    <source>
        <dbReference type="ARBA" id="ARBA00005046"/>
    </source>
</evidence>
<dbReference type="InterPro" id="IPR008284">
    <property type="entry name" value="MoCF_biosynth_CS"/>
</dbReference>
<evidence type="ECO:0000256" key="4">
    <source>
        <dbReference type="ARBA" id="ARBA00015262"/>
    </source>
</evidence>
<comment type="function">
    <text evidence="1">May be involved in the biosynthesis of molybdopterin.</text>
</comment>
<dbReference type="PROSITE" id="PS01078">
    <property type="entry name" value="MOCF_BIOSYNTHESIS_1"/>
    <property type="match status" value="1"/>
</dbReference>
<dbReference type="InterPro" id="IPR012245">
    <property type="entry name" value="MoaB"/>
</dbReference>
<sequence length="206" mass="22782">MIRVGVVTISDTRDLDTDTSGQLVVRALRRSRDIDVTGRVVVRDEVQQIKGAIDTYLQEKADCIITNGGTGISKRDVTFESIREKIHQELPGFGEIFRMLSFETIGSKAIASRAIAGFTQSDCLLFALPGSTNACDLAMEKLILPELEHLIGEKKKKKPTSKSDPVCSEMIEIQNNTNKKSLENTILRNGFQAIFSFFGFSAESSF</sequence>
<name>A0A829R5L2_LISGR</name>
<dbReference type="NCBIfam" id="TIGR00177">
    <property type="entry name" value="molyb_syn"/>
    <property type="match status" value="1"/>
</dbReference>
<organism evidence="7 8">
    <name type="scientific">Listeria grayi FSL F6-1183</name>
    <dbReference type="NCBI Taxonomy" id="1265827"/>
    <lineage>
        <taxon>Bacteria</taxon>
        <taxon>Bacillati</taxon>
        <taxon>Bacillota</taxon>
        <taxon>Bacilli</taxon>
        <taxon>Bacillales</taxon>
        <taxon>Listeriaceae</taxon>
        <taxon>Listeria</taxon>
    </lineage>
</organism>
<dbReference type="UniPathway" id="UPA00344"/>